<dbReference type="AlphaFoldDB" id="A0A518DHU4"/>
<protein>
    <recommendedName>
        <fullName evidence="2">YHYH domain-containing protein</fullName>
    </recommendedName>
</protein>
<reference evidence="3 4" key="1">
    <citation type="submission" date="2019-02" db="EMBL/GenBank/DDBJ databases">
        <title>Deep-cultivation of Planctomycetes and their phenomic and genomic characterization uncovers novel biology.</title>
        <authorList>
            <person name="Wiegand S."/>
            <person name="Jogler M."/>
            <person name="Boedeker C."/>
            <person name="Pinto D."/>
            <person name="Vollmers J."/>
            <person name="Rivas-Marin E."/>
            <person name="Kohn T."/>
            <person name="Peeters S.H."/>
            <person name="Heuer A."/>
            <person name="Rast P."/>
            <person name="Oberbeckmann S."/>
            <person name="Bunk B."/>
            <person name="Jeske O."/>
            <person name="Meyerdierks A."/>
            <person name="Storesund J.E."/>
            <person name="Kallscheuer N."/>
            <person name="Luecker S."/>
            <person name="Lage O.M."/>
            <person name="Pohl T."/>
            <person name="Merkel B.J."/>
            <person name="Hornburger P."/>
            <person name="Mueller R.-W."/>
            <person name="Bruemmer F."/>
            <person name="Labrenz M."/>
            <person name="Spormann A.M."/>
            <person name="Op den Camp H."/>
            <person name="Overmann J."/>
            <person name="Amann R."/>
            <person name="Jetten M.S.M."/>
            <person name="Mascher T."/>
            <person name="Medema M.H."/>
            <person name="Devos D.P."/>
            <person name="Kaster A.-K."/>
            <person name="Ovreas L."/>
            <person name="Rohde M."/>
            <person name="Galperin M.Y."/>
            <person name="Jogler C."/>
        </authorList>
    </citation>
    <scope>NUCLEOTIDE SEQUENCE [LARGE SCALE GENOMIC DNA]</scope>
    <source>
        <strain evidence="3 4">Pla175</strain>
    </source>
</reference>
<proteinExistence type="predicted"/>
<feature type="domain" description="YHYH" evidence="2">
    <location>
        <begin position="14"/>
        <end position="211"/>
    </location>
</feature>
<evidence type="ECO:0000313" key="3">
    <source>
        <dbReference type="EMBL" id="QDU90982.1"/>
    </source>
</evidence>
<feature type="compositionally biased region" description="Basic and acidic residues" evidence="1">
    <location>
        <begin position="145"/>
        <end position="157"/>
    </location>
</feature>
<dbReference type="InterPro" id="IPR025924">
    <property type="entry name" value="YHYH_dom"/>
</dbReference>
<keyword evidence="4" id="KW-1185">Reference proteome</keyword>
<dbReference type="EMBL" id="CP036291">
    <property type="protein sequence ID" value="QDU90982.1"/>
    <property type="molecule type" value="Genomic_DNA"/>
</dbReference>
<evidence type="ECO:0000313" key="4">
    <source>
        <dbReference type="Proteomes" id="UP000317429"/>
    </source>
</evidence>
<dbReference type="KEGG" id="pnd:Pla175_43970"/>
<accession>A0A518DHU4</accession>
<feature type="region of interest" description="Disordered" evidence="1">
    <location>
        <begin position="134"/>
        <end position="161"/>
    </location>
</feature>
<dbReference type="OrthoDB" id="9796530at2"/>
<feature type="region of interest" description="Disordered" evidence="1">
    <location>
        <begin position="206"/>
        <end position="225"/>
    </location>
</feature>
<evidence type="ECO:0000259" key="2">
    <source>
        <dbReference type="Pfam" id="PF14240"/>
    </source>
</evidence>
<dbReference type="RefSeq" id="WP_145290551.1">
    <property type="nucleotide sequence ID" value="NZ_CP036291.1"/>
</dbReference>
<evidence type="ECO:0000256" key="1">
    <source>
        <dbReference type="SAM" id="MobiDB-lite"/>
    </source>
</evidence>
<name>A0A518DHU4_9BACT</name>
<sequence>MVRSPCPISEQDYTYKVPAAPQAAEKTTPLGMHNFGIALNGVPFDPGAAEFFQGVRGSKWQYEPLSGALQMGIDASHAHVQPTGAYHYHGLPTGLLDAVKLDPTRHSPQIGWAADGFPMYAVYGYTDAEDDGSPIKPLKSSYRLKQGDRPGGDEPSGKYDGAFIADYEHAPGSGDLDECNGRRCVTPDFPEGTYAYFLTEDWPVIPRNYRGTPSPDFTRRGPRPR</sequence>
<dbReference type="Pfam" id="PF14240">
    <property type="entry name" value="YHYH"/>
    <property type="match status" value="1"/>
</dbReference>
<dbReference type="Proteomes" id="UP000317429">
    <property type="component" value="Chromosome"/>
</dbReference>
<gene>
    <name evidence="3" type="ORF">Pla175_43970</name>
</gene>
<organism evidence="3 4">
    <name type="scientific">Pirellulimonas nuda</name>
    <dbReference type="NCBI Taxonomy" id="2528009"/>
    <lineage>
        <taxon>Bacteria</taxon>
        <taxon>Pseudomonadati</taxon>
        <taxon>Planctomycetota</taxon>
        <taxon>Planctomycetia</taxon>
        <taxon>Pirellulales</taxon>
        <taxon>Lacipirellulaceae</taxon>
        <taxon>Pirellulimonas</taxon>
    </lineage>
</organism>